<feature type="signal peptide" evidence="2">
    <location>
        <begin position="1"/>
        <end position="22"/>
    </location>
</feature>
<dbReference type="Pfam" id="PF17963">
    <property type="entry name" value="Big_9"/>
    <property type="match status" value="4"/>
</dbReference>
<keyword evidence="4" id="KW-1185">Reference proteome</keyword>
<evidence type="ECO:0000313" key="3">
    <source>
        <dbReference type="EMBL" id="KHK99532.1"/>
    </source>
</evidence>
<dbReference type="STRING" id="1348253.LK09_02575"/>
<feature type="chain" id="PRO_5038791942" description="Tandem-95 repeat protein" evidence="2">
    <location>
        <begin position="23"/>
        <end position="1982"/>
    </location>
</feature>
<evidence type="ECO:0008006" key="5">
    <source>
        <dbReference type="Google" id="ProtNLM"/>
    </source>
</evidence>
<keyword evidence="2" id="KW-0732">Signal</keyword>
<evidence type="ECO:0000256" key="2">
    <source>
        <dbReference type="SAM" id="SignalP"/>
    </source>
</evidence>
<feature type="compositionally biased region" description="Low complexity" evidence="1">
    <location>
        <begin position="1965"/>
        <end position="1974"/>
    </location>
</feature>
<comment type="caution">
    <text evidence="3">The sequence shown here is derived from an EMBL/GenBank/DDBJ whole genome shotgun (WGS) entry which is preliminary data.</text>
</comment>
<dbReference type="Proteomes" id="UP000031030">
    <property type="component" value="Unassembled WGS sequence"/>
</dbReference>
<proteinExistence type="predicted"/>
<organism evidence="3 4">
    <name type="scientific">Microbacterium mangrovi</name>
    <dbReference type="NCBI Taxonomy" id="1348253"/>
    <lineage>
        <taxon>Bacteria</taxon>
        <taxon>Bacillati</taxon>
        <taxon>Actinomycetota</taxon>
        <taxon>Actinomycetes</taxon>
        <taxon>Micrococcales</taxon>
        <taxon>Microbacteriaceae</taxon>
        <taxon>Microbacterium</taxon>
    </lineage>
</organism>
<dbReference type="EMBL" id="JTDK01000002">
    <property type="protein sequence ID" value="KHK99532.1"/>
    <property type="molecule type" value="Genomic_DNA"/>
</dbReference>
<evidence type="ECO:0000313" key="4">
    <source>
        <dbReference type="Proteomes" id="UP000031030"/>
    </source>
</evidence>
<reference evidence="3 4" key="1">
    <citation type="submission" date="2014-11" db="EMBL/GenBank/DDBJ databases">
        <title>Genome sequence of Microbacterium mangrovi MUSC 115(T).</title>
        <authorList>
            <person name="Lee L.-H."/>
        </authorList>
    </citation>
    <scope>NUCLEOTIDE SEQUENCE [LARGE SCALE GENOMIC DNA]</scope>
    <source>
        <strain evidence="3 4">MUSC 115</strain>
    </source>
</reference>
<evidence type="ECO:0000256" key="1">
    <source>
        <dbReference type="SAM" id="MobiDB-lite"/>
    </source>
</evidence>
<feature type="region of interest" description="Disordered" evidence="1">
    <location>
        <begin position="371"/>
        <end position="391"/>
    </location>
</feature>
<dbReference type="RefSeq" id="WP_039395442.1">
    <property type="nucleotide sequence ID" value="NZ_JTDK01000002.1"/>
</dbReference>
<feature type="compositionally biased region" description="Polar residues" evidence="1">
    <location>
        <begin position="371"/>
        <end position="390"/>
    </location>
</feature>
<feature type="region of interest" description="Disordered" evidence="1">
    <location>
        <begin position="1963"/>
        <end position="1982"/>
    </location>
</feature>
<sequence length="1982" mass="201366">MGRRKVLLAVLAAAAAVASVVAVSVVWPGLDAKQTPPAASALWALQTGTGRHYARVNTAVGELDTVRTIENPTSVAQVGSGAYLFADSFGKLARIDQAQPADLDNEALRHAASTPAGTVDAAVAGGFVAYRTDAGAVYAGRLGATPVSVQPGDGTPGARGFSAEAITVDDAGTVFAASRADGAVLRFSIPQGRALGQDAAAGLPPGSDDLAMTAAGGTWFLADRDAGRVWSASGARALKLVGTVAAGIPSATSGSAWIADDTGLVRLPADGSKPVRVTGGGTTDLGTPTQPIVQGGTVYAGWLGTGSGTLWRGSASGAIAGDERRDLSYGGHTLPEERRPVLTAAGSSVILNDTRSGWVWDATTGRLLPSSQDWTLGSHTNPASDQSQQRAPVVIDPKPPVAESDSFGVRAGALVPLPVLLNDHDPNEDVLSIDPQTVSGLPSSFGTVSVVDQNQRLVVQVAPGATGSASFRYRVTDGTAPGSGGGLYSRFATVTLTVRPASTESAPQWCPVAGCLATWPSPQVAPGGTVSVPVMNGWVDPDGDPVMLLGVQNPSGVGSVATTATGDVVYRHPDPSETRAQVIPLTVTVGDTRGRTTTRTLTVRVAAHPKLTAESFTVVDAHAQGLSVDTASHVTGTAGRLSLSSVRVLDEASAEAVPTAGTTSFDFTAAKPGTYRVAYTVTDGSSDATATARITVLPPDAPADLATAPVTAFVRPKQDVTLDVFAAVSNPTHRVLLLSDITPAPAAGASMSVDAVGQNYLRISGSTATGEPGLLGTVRYTVSDGSGGVGGSVTGQATVYLLPPPPELAPIAVDDQVVVRVGAQVDIPVLDNDVSTSGQAMTLDPASVRTLGAAGHGSLAFASGRMLRYLAPTAPGQYRVRYAVSAAGAPNLTDSATVRITVIADGSNRAPRPGTLEGRVLTGQQTTIPFRSFGVDPDGDAVILDRVVTQPASGSAAISPDGSAIVYTSVPGFHGQAEFTYRVRDALGATGTGTVRVGVLDAQTNPSPVTFTDDVDVQAGGGNAVRISPLANDIDPTGGTLTLKDVRPDVVQFLQDGSPNPEYARLAARVQRIGSDRIAVSAGEDPGTISYLYDVESSTGNTARGRIVVQVVRAAVPDYPVVTDTALTAVDRDRFPQGIDVVAGHVSWTGGDPSTLTLSLWGDHAGLTVSGHRISGRVTDAARLIPFRLTGRTLSGEKVVTYGFLRIPGANQLPLTLKPNLAPERVKEGESVTWRMADLVALPAGAQLQVDRTADTTGARAQARCTVSGGSVTYAAGKGAPWADACVVSVRLAGQTDWTHLSVPIQVIADAPVPQLSPASVTVGPGQTASYDLRSLTVWQGPADWAHIVYTVAYRGADFTVTQSGSHLRIAARDAALPGAEEVAVVGVSSSPGVAPARLILRVGAAPSVLPQGGTVAQQCSEASGSSCTVTVSGAPGEVNPLPHTPLRVVSVTSACKGIAFAVESAAAVRATWTAKTPGQQCTASVAMRDAQGRVTPASTAAHVQLNLQGYPQTPAAVSQVAYGDGTLTLEVSPGAAQQAWPAVTGYVIRSGGAVVATCGPDGTCPAIKAPNGVERVYTATSRNAVGESRGSVSTSGWAYNAPSAPASVTATPVPAGDAGGVVSLQIDGIDSAQTASLHITSATGDTVDQPVRRGQSSVTVAQYTVGSNRATTITVTPVSRFELPAGLQGTPNGQSRSTLGTGIGAPQNLGLSLSSQASGSSATITASGSADLNGDGSSLRYGFALGLRGCQTADSGASAQYTVSVGRTYTVTMCVESWFGGQEFASSQVSRQITAYPDDSAPKGYTFQVDGAPKPVSDGAQWLIRSQPTSDVDNPPAGVDTAFSGYPSDVIGSDPGIRVWHEWNGWRSASAAVVPAAGSAPYQVAASWQVSQCTAGSAPAASGTSTGGGATFAFDFSGAVYRNANGKRLTTPTDGTVPAGAVSVSGVGVVAHWSNANWNLGDATDTFGGTCTPGPDPTPTP</sequence>
<dbReference type="SUPFAM" id="SSF63829">
    <property type="entry name" value="Calcium-dependent phosphotriesterase"/>
    <property type="match status" value="1"/>
</dbReference>
<gene>
    <name evidence="3" type="ORF">LK09_02575</name>
</gene>
<dbReference type="Gene3D" id="2.60.40.3440">
    <property type="match status" value="1"/>
</dbReference>
<dbReference type="OrthoDB" id="5241356at2"/>
<protein>
    <recommendedName>
        <fullName evidence="5">Tandem-95 repeat protein</fullName>
    </recommendedName>
</protein>
<name>A0A0B2AD73_9MICO</name>
<accession>A0A0B2AD73</accession>